<keyword evidence="3" id="KW-1185">Reference proteome</keyword>
<evidence type="ECO:0000313" key="3">
    <source>
        <dbReference type="Proteomes" id="UP000571950"/>
    </source>
</evidence>
<feature type="domain" description="Dihydroneopterin aldolase/epimerase" evidence="1">
    <location>
        <begin position="18"/>
        <end position="125"/>
    </location>
</feature>
<keyword evidence="2" id="KW-0456">Lyase</keyword>
<dbReference type="AlphaFoldDB" id="A0A7W6BMF9"/>
<dbReference type="SMART" id="SM00905">
    <property type="entry name" value="FolB"/>
    <property type="match status" value="1"/>
</dbReference>
<dbReference type="InterPro" id="IPR006157">
    <property type="entry name" value="FolB_dom"/>
</dbReference>
<dbReference type="InterPro" id="IPR043133">
    <property type="entry name" value="GTP-CH-I_C/QueF"/>
</dbReference>
<proteinExistence type="predicted"/>
<dbReference type="EMBL" id="JACIDT010000026">
    <property type="protein sequence ID" value="MBB3928534.1"/>
    <property type="molecule type" value="Genomic_DNA"/>
</dbReference>
<evidence type="ECO:0000259" key="1">
    <source>
        <dbReference type="SMART" id="SM00905"/>
    </source>
</evidence>
<accession>A0A7W6BMF9</accession>
<gene>
    <name evidence="2" type="ORF">GGR43_004279</name>
</gene>
<reference evidence="2 3" key="1">
    <citation type="submission" date="2020-08" db="EMBL/GenBank/DDBJ databases">
        <title>Genomic Encyclopedia of Type Strains, Phase IV (KMG-IV): sequencing the most valuable type-strain genomes for metagenomic binning, comparative biology and taxonomic classification.</title>
        <authorList>
            <person name="Goeker M."/>
        </authorList>
    </citation>
    <scope>NUCLEOTIDE SEQUENCE [LARGE SCALE GENOMIC DNA]</scope>
    <source>
        <strain evidence="2 3">DSM 26189</strain>
    </source>
</reference>
<dbReference type="RefSeq" id="WP_188073809.1">
    <property type="nucleotide sequence ID" value="NZ_BSPS01000059.1"/>
</dbReference>
<dbReference type="Gene3D" id="3.30.1130.10">
    <property type="match status" value="1"/>
</dbReference>
<name>A0A7W6BMF9_9SPHN</name>
<dbReference type="Pfam" id="PF02152">
    <property type="entry name" value="FolB"/>
    <property type="match status" value="1"/>
</dbReference>
<protein>
    <submittedName>
        <fullName evidence="2">Dihydroneopterin aldolase</fullName>
        <ecNumber evidence="2">4.1.2.25</ecNumber>
    </submittedName>
</protein>
<dbReference type="EC" id="4.1.2.25" evidence="2"/>
<organism evidence="2 3">
    <name type="scientific">Sphingobium jiangsuense</name>
    <dbReference type="NCBI Taxonomy" id="870476"/>
    <lineage>
        <taxon>Bacteria</taxon>
        <taxon>Pseudomonadati</taxon>
        <taxon>Pseudomonadota</taxon>
        <taxon>Alphaproteobacteria</taxon>
        <taxon>Sphingomonadales</taxon>
        <taxon>Sphingomonadaceae</taxon>
        <taxon>Sphingobium</taxon>
    </lineage>
</organism>
<dbReference type="GO" id="GO:0006760">
    <property type="term" value="P:folic acid-containing compound metabolic process"/>
    <property type="evidence" value="ECO:0007669"/>
    <property type="project" value="InterPro"/>
</dbReference>
<comment type="caution">
    <text evidence="2">The sequence shown here is derived from an EMBL/GenBank/DDBJ whole genome shotgun (WGS) entry which is preliminary data.</text>
</comment>
<dbReference type="GO" id="GO:0004150">
    <property type="term" value="F:dihydroneopterin aldolase activity"/>
    <property type="evidence" value="ECO:0007669"/>
    <property type="project" value="UniProtKB-EC"/>
</dbReference>
<sequence>MTETPRPDPKQAQCLTSVRVRDLPLLADIGINPDEIGRRQPLVISVELKLSGGRVDGIEHTVDYRRIAQAAEDLAAVHIPLIETFAYRLGEQCLGFRDVVEARISIDKPFALTRGLAGVEVVLRN</sequence>
<dbReference type="Proteomes" id="UP000571950">
    <property type="component" value="Unassembled WGS sequence"/>
</dbReference>
<evidence type="ECO:0000313" key="2">
    <source>
        <dbReference type="EMBL" id="MBB3928534.1"/>
    </source>
</evidence>
<dbReference type="SUPFAM" id="SSF55620">
    <property type="entry name" value="Tetrahydrobiopterin biosynthesis enzymes-like"/>
    <property type="match status" value="1"/>
</dbReference>